<keyword evidence="4" id="KW-1185">Reference proteome</keyword>
<gene>
    <name evidence="3" type="ORF">GX50_04251</name>
</gene>
<dbReference type="VEuPathDB" id="FungiDB:EMCG_05609"/>
<protein>
    <submittedName>
        <fullName evidence="3">Uncharacterized protein</fullName>
    </submittedName>
</protein>
<comment type="caution">
    <text evidence="3">The sequence shown here is derived from an EMBL/GenBank/DDBJ whole genome shotgun (WGS) entry which is preliminary data.</text>
</comment>
<dbReference type="EMBL" id="PDND01000076">
    <property type="protein sequence ID" value="PGH32969.1"/>
    <property type="molecule type" value="Genomic_DNA"/>
</dbReference>
<feature type="coiled-coil region" evidence="1">
    <location>
        <begin position="108"/>
        <end position="135"/>
    </location>
</feature>
<organism evidence="3 4">
    <name type="scientific">[Emmonsia] crescens</name>
    <dbReference type="NCBI Taxonomy" id="73230"/>
    <lineage>
        <taxon>Eukaryota</taxon>
        <taxon>Fungi</taxon>
        <taxon>Dikarya</taxon>
        <taxon>Ascomycota</taxon>
        <taxon>Pezizomycotina</taxon>
        <taxon>Eurotiomycetes</taxon>
        <taxon>Eurotiomycetidae</taxon>
        <taxon>Onygenales</taxon>
        <taxon>Ajellomycetaceae</taxon>
        <taxon>Emergomyces</taxon>
    </lineage>
</organism>
<name>A0A2B7ZIF5_9EURO</name>
<dbReference type="Proteomes" id="UP000226031">
    <property type="component" value="Unassembled WGS sequence"/>
</dbReference>
<proteinExistence type="predicted"/>
<reference evidence="3 4" key="1">
    <citation type="submission" date="2017-10" db="EMBL/GenBank/DDBJ databases">
        <title>Comparative genomics in systemic dimorphic fungi from Ajellomycetaceae.</title>
        <authorList>
            <person name="Munoz J.F."/>
            <person name="Mcewen J.G."/>
            <person name="Clay O.K."/>
            <person name="Cuomo C.A."/>
        </authorList>
    </citation>
    <scope>NUCLEOTIDE SEQUENCE [LARGE SCALE GENOMIC DNA]</scope>
    <source>
        <strain evidence="3 4">UAMH4076</strain>
    </source>
</reference>
<sequence>MRPLPPPSSSSPSPSPPLISSSPQPQPPPRPTETPATLPDLQNVTNTLADRLERQLLHIKDRSFNRVHRKIDAILNKIAAKEDVFREFGAVKRAVAAVERGRPPPQQARTDEFEIEEVKKELQSVREDVACVRREVMAVRAITVNQWVRGLPGLIVRVPPLVGGCGDGGGGGGAEDDFPATVRDFWKLGGIDKRDALARLAECYAIHNNGWQDCRWGRRVERSDDHHAGGAAQFVTLRDDDDAVPDDYPMRCLRALATVWGLAFDLLERPPPDLVIVVVETGAMVTAENDEISHG</sequence>
<evidence type="ECO:0000313" key="3">
    <source>
        <dbReference type="EMBL" id="PGH32969.1"/>
    </source>
</evidence>
<dbReference type="STRING" id="73230.A0A2B7ZIF5"/>
<feature type="region of interest" description="Disordered" evidence="2">
    <location>
        <begin position="1"/>
        <end position="39"/>
    </location>
</feature>
<keyword evidence="1" id="KW-0175">Coiled coil</keyword>
<evidence type="ECO:0000313" key="4">
    <source>
        <dbReference type="Proteomes" id="UP000226031"/>
    </source>
</evidence>
<dbReference type="AlphaFoldDB" id="A0A2B7ZIF5"/>
<feature type="compositionally biased region" description="Pro residues" evidence="2">
    <location>
        <begin position="1"/>
        <end position="17"/>
    </location>
</feature>
<evidence type="ECO:0000256" key="2">
    <source>
        <dbReference type="SAM" id="MobiDB-lite"/>
    </source>
</evidence>
<accession>A0A2B7ZIF5</accession>
<evidence type="ECO:0000256" key="1">
    <source>
        <dbReference type="SAM" id="Coils"/>
    </source>
</evidence>